<evidence type="ECO:0000313" key="2">
    <source>
        <dbReference type="Proteomes" id="UP000232722"/>
    </source>
</evidence>
<accession>A0A2N0PJP3</accession>
<proteinExistence type="predicted"/>
<dbReference type="VEuPathDB" id="FungiDB:FUN_020928"/>
<name>A0A2N0PJP3_9GLOM</name>
<gene>
    <name evidence="1" type="ORF">RhiirA5_418730</name>
</gene>
<protein>
    <recommendedName>
        <fullName evidence="3">Protein kinase domain-containing protein</fullName>
    </recommendedName>
</protein>
<dbReference type="AlphaFoldDB" id="A0A2N0PJP3"/>
<dbReference type="EMBL" id="LLXJ01000684">
    <property type="protein sequence ID" value="PKC07056.1"/>
    <property type="molecule type" value="Genomic_DNA"/>
</dbReference>
<evidence type="ECO:0008006" key="3">
    <source>
        <dbReference type="Google" id="ProtNLM"/>
    </source>
</evidence>
<reference evidence="1 2" key="2">
    <citation type="submission" date="2017-09" db="EMBL/GenBank/DDBJ databases">
        <title>Extensive intraspecific genome diversity in a model arbuscular mycorrhizal fungus.</title>
        <authorList>
            <person name="Chen E.C."/>
            <person name="Morin E."/>
            <person name="Beaudet D."/>
            <person name="Noel J."/>
            <person name="Ndikumana S."/>
            <person name="Charron P."/>
            <person name="St-Onge C."/>
            <person name="Giorgi J."/>
            <person name="Grigoriev I.V."/>
            <person name="Roux C."/>
            <person name="Martin F.M."/>
            <person name="Corradi N."/>
        </authorList>
    </citation>
    <scope>NUCLEOTIDE SEQUENCE [LARGE SCALE GENOMIC DNA]</scope>
    <source>
        <strain evidence="1 2">A5</strain>
    </source>
</reference>
<evidence type="ECO:0000313" key="1">
    <source>
        <dbReference type="EMBL" id="PKC07056.1"/>
    </source>
</evidence>
<dbReference type="Proteomes" id="UP000232722">
    <property type="component" value="Unassembled WGS sequence"/>
</dbReference>
<organism evidence="1 2">
    <name type="scientific">Rhizophagus irregularis</name>
    <dbReference type="NCBI Taxonomy" id="588596"/>
    <lineage>
        <taxon>Eukaryota</taxon>
        <taxon>Fungi</taxon>
        <taxon>Fungi incertae sedis</taxon>
        <taxon>Mucoromycota</taxon>
        <taxon>Glomeromycotina</taxon>
        <taxon>Glomeromycetes</taxon>
        <taxon>Glomerales</taxon>
        <taxon>Glomeraceae</taxon>
        <taxon>Rhizophagus</taxon>
    </lineage>
</organism>
<comment type="caution">
    <text evidence="1">The sequence shown here is derived from an EMBL/GenBank/DDBJ whole genome shotgun (WGS) entry which is preliminary data.</text>
</comment>
<sequence length="206" mass="23437">MNQLDEKEPKHGTCYQKYTGCRSYGFGKIYRASWKSGYISRYKRHSDGMFVALKVLNNSQNVTLEFINEFCSVCDFGSAEVCACAQFLHSCTNPNSSATVPHISRTVAHNFDTMRLSFSINKEYSILSRKINNVSSTDDSSLTNIIHPEAVYKSSPLSFKNLSELKNSDNYYEMLFILTANHLQEVSKSDCSDLINLRTKVRLIHQ</sequence>
<reference evidence="1 2" key="1">
    <citation type="submission" date="2016-04" db="EMBL/GenBank/DDBJ databases">
        <title>Genome analyses suggest a sexual origin of heterokaryosis in a supposedly ancient asexual fungus.</title>
        <authorList>
            <person name="Ropars J."/>
            <person name="Sedzielewska K."/>
            <person name="Noel J."/>
            <person name="Charron P."/>
            <person name="Farinelli L."/>
            <person name="Marton T."/>
            <person name="Kruger M."/>
            <person name="Pelin A."/>
            <person name="Brachmann A."/>
            <person name="Corradi N."/>
        </authorList>
    </citation>
    <scope>NUCLEOTIDE SEQUENCE [LARGE SCALE GENOMIC DNA]</scope>
    <source>
        <strain evidence="1 2">A5</strain>
    </source>
</reference>
<dbReference type="Gene3D" id="1.10.10.1010">
    <property type="entry name" value="Intein homing endonuclease, domain IV"/>
    <property type="match status" value="1"/>
</dbReference>